<accession>A0A2R5GWJ7</accession>
<gene>
    <name evidence="1" type="ORF">FCC1311_114302</name>
</gene>
<dbReference type="Proteomes" id="UP000241890">
    <property type="component" value="Unassembled WGS sequence"/>
</dbReference>
<reference evidence="1 2" key="1">
    <citation type="submission" date="2017-12" db="EMBL/GenBank/DDBJ databases">
        <title>Sequencing, de novo assembly and annotation of complete genome of a new Thraustochytrid species, strain FCC1311.</title>
        <authorList>
            <person name="Sedici K."/>
            <person name="Godart F."/>
            <person name="Aiese Cigliano R."/>
            <person name="Sanseverino W."/>
            <person name="Barakat M."/>
            <person name="Ortet P."/>
            <person name="Marechal E."/>
            <person name="Cagnac O."/>
            <person name="Amato A."/>
        </authorList>
    </citation>
    <scope>NUCLEOTIDE SEQUENCE [LARGE SCALE GENOMIC DNA]</scope>
</reference>
<sequence length="89" mass="10107">MHPSRTIVPGARKTAYDEIEEVVSTFMEMNPTADRDALVWLCRIYFRDSDKKGFVYPFDELWPVLGYSAKNKAKRATLETPPGGVPEVV</sequence>
<protein>
    <submittedName>
        <fullName evidence="1">Uncharacterized protein</fullName>
    </submittedName>
</protein>
<keyword evidence="2" id="KW-1185">Reference proteome</keyword>
<evidence type="ECO:0000313" key="1">
    <source>
        <dbReference type="EMBL" id="GBG35207.1"/>
    </source>
</evidence>
<dbReference type="EMBL" id="BEYU01000420">
    <property type="protein sequence ID" value="GBG35207.1"/>
    <property type="molecule type" value="Genomic_DNA"/>
</dbReference>
<proteinExistence type="predicted"/>
<evidence type="ECO:0000313" key="2">
    <source>
        <dbReference type="Proteomes" id="UP000241890"/>
    </source>
</evidence>
<dbReference type="InParanoid" id="A0A2R5GWJ7"/>
<name>A0A2R5GWJ7_9STRA</name>
<organism evidence="1 2">
    <name type="scientific">Hondaea fermentalgiana</name>
    <dbReference type="NCBI Taxonomy" id="2315210"/>
    <lineage>
        <taxon>Eukaryota</taxon>
        <taxon>Sar</taxon>
        <taxon>Stramenopiles</taxon>
        <taxon>Bigyra</taxon>
        <taxon>Labyrinthulomycetes</taxon>
        <taxon>Thraustochytrida</taxon>
        <taxon>Thraustochytriidae</taxon>
        <taxon>Hondaea</taxon>
    </lineage>
</organism>
<dbReference type="AlphaFoldDB" id="A0A2R5GWJ7"/>
<comment type="caution">
    <text evidence="1">The sequence shown here is derived from an EMBL/GenBank/DDBJ whole genome shotgun (WGS) entry which is preliminary data.</text>
</comment>